<comment type="caution">
    <text evidence="1">The sequence shown here is derived from an EMBL/GenBank/DDBJ whole genome shotgun (WGS) entry which is preliminary data.</text>
</comment>
<organism evidence="1 2">
    <name type="scientific">Labrys monachus</name>
    <dbReference type="NCBI Taxonomy" id="217067"/>
    <lineage>
        <taxon>Bacteria</taxon>
        <taxon>Pseudomonadati</taxon>
        <taxon>Pseudomonadota</taxon>
        <taxon>Alphaproteobacteria</taxon>
        <taxon>Hyphomicrobiales</taxon>
        <taxon>Xanthobacteraceae</taxon>
        <taxon>Labrys</taxon>
    </lineage>
</organism>
<reference evidence="1 2" key="1">
    <citation type="submission" date="2023-07" db="EMBL/GenBank/DDBJ databases">
        <title>Genomic Encyclopedia of Type Strains, Phase IV (KMG-IV): sequencing the most valuable type-strain genomes for metagenomic binning, comparative biology and taxonomic classification.</title>
        <authorList>
            <person name="Goeker M."/>
        </authorList>
    </citation>
    <scope>NUCLEOTIDE SEQUENCE [LARGE SCALE GENOMIC DNA]</scope>
    <source>
        <strain evidence="1 2">DSM 5896</strain>
    </source>
</reference>
<sequence>MKTTFAKLSVSEKEKWAKALAKAGAYGEGLTDEEDAKLHAAALADPDAPPLPDDANLVTYQEARRRGRPRVPNPKRQVTMRLDGDVIDRMRALGDGWQVKANAVLKDWLEKVG</sequence>
<name>A0ABU0FKQ2_9HYPH</name>
<dbReference type="RefSeq" id="WP_307433627.1">
    <property type="nucleotide sequence ID" value="NZ_JAUSVK010000001.1"/>
</dbReference>
<accession>A0ABU0FKQ2</accession>
<protein>
    <submittedName>
        <fullName evidence="1">Uncharacterized protein (DUF4415 family)</fullName>
    </submittedName>
</protein>
<dbReference type="InterPro" id="IPR025528">
    <property type="entry name" value="BrnA_antitoxin"/>
</dbReference>
<proteinExistence type="predicted"/>
<keyword evidence="2" id="KW-1185">Reference proteome</keyword>
<gene>
    <name evidence="1" type="ORF">J3R73_004971</name>
</gene>
<dbReference type="Pfam" id="PF14384">
    <property type="entry name" value="BrnA_antitoxin"/>
    <property type="match status" value="1"/>
</dbReference>
<dbReference type="Proteomes" id="UP001237448">
    <property type="component" value="Unassembled WGS sequence"/>
</dbReference>
<evidence type="ECO:0000313" key="2">
    <source>
        <dbReference type="Proteomes" id="UP001237448"/>
    </source>
</evidence>
<dbReference type="EMBL" id="JAUSVK010000001">
    <property type="protein sequence ID" value="MDQ0395179.1"/>
    <property type="molecule type" value="Genomic_DNA"/>
</dbReference>
<evidence type="ECO:0000313" key="1">
    <source>
        <dbReference type="EMBL" id="MDQ0395179.1"/>
    </source>
</evidence>